<feature type="transmembrane region" description="Helical" evidence="9">
    <location>
        <begin position="160"/>
        <end position="179"/>
    </location>
</feature>
<comment type="cofactor">
    <cofactor evidence="8 9">
        <name>Zn(2+)</name>
        <dbReference type="ChEBI" id="CHEBI:29105"/>
    </cofactor>
    <text evidence="8 9">Binds 1 zinc ion per subunit.</text>
</comment>
<feature type="transmembrane region" description="Helical" evidence="9">
    <location>
        <begin position="62"/>
        <end position="87"/>
    </location>
</feature>
<comment type="subcellular location">
    <subcellularLocation>
        <location evidence="9">Endoplasmic reticulum membrane</location>
        <topology evidence="9">Multi-pass membrane protein</topology>
    </subcellularLocation>
</comment>
<dbReference type="GO" id="GO:0071586">
    <property type="term" value="P:CAAX-box protein processing"/>
    <property type="evidence" value="ECO:0007669"/>
    <property type="project" value="UniProtKB-UniRule"/>
</dbReference>
<name>A0A6G1SBR6_9ACAR</name>
<feature type="binding site" evidence="8">
    <location>
        <position position="403"/>
    </location>
    <ligand>
        <name>Zn(2+)</name>
        <dbReference type="ChEBI" id="CHEBI:29105"/>
        <note>catalytic</note>
    </ligand>
</feature>
<dbReference type="Pfam" id="PF16491">
    <property type="entry name" value="Peptidase_M48_N"/>
    <property type="match status" value="1"/>
</dbReference>
<dbReference type="GO" id="GO:0004222">
    <property type="term" value="F:metalloendopeptidase activity"/>
    <property type="evidence" value="ECO:0007669"/>
    <property type="project" value="UniProtKB-UniRule"/>
</dbReference>
<evidence type="ECO:0000256" key="2">
    <source>
        <dbReference type="ARBA" id="ARBA00022723"/>
    </source>
</evidence>
<sequence>MHYYVIGVLTVSWALWLWDTYLDYRQYRVVKKTESVPDILKDQIGDETFKKAKSYSIDKARFGFVTSAYSQIQFTLTICLFLMPYFWQLSHQIMTGTFGLSRSDSIEWEIFQSLVFTFITSIVSTLVNLPVSIYNTFFLEQKHGFNKQTPAFYAWDKLKKFLISFSISAPVLSGVVYIVRKGGDYFFLYLWLFCFVVVLVLTFFHGEIAALFDKFTPLPAGELRDRIEKLAEDVNFPLSNIFVVEGSKRSTHSNAYQSGMFSKKRIVIYDTLIADYYKKKEANEKKQQSDDGTSNKDVTKEKEASGNDKKKGCSDDEIIAVLCHEIGHWYHMHLFKYLMFAETNYLFIFIIFSKLYNDVALYSAFGFYREQPVVIGLALLMMILTPYLEILGFVSTLMSRKNEYQSDAYAMKRGHAEQLKTALVKLNIDNLGFPVHDELYSTFNHSHPTLIQRIKALERSKTD</sequence>
<accession>A0A6G1SBR6</accession>
<feature type="transmembrane region" description="Helical" evidence="9">
    <location>
        <begin position="6"/>
        <end position="22"/>
    </location>
</feature>
<feature type="transmembrane region" description="Helical" evidence="9">
    <location>
        <begin position="373"/>
        <end position="394"/>
    </location>
</feature>
<keyword evidence="4 8" id="KW-0862">Zinc</keyword>
<evidence type="ECO:0000259" key="12">
    <source>
        <dbReference type="Pfam" id="PF16491"/>
    </source>
</evidence>
<keyword evidence="9" id="KW-0472">Membrane</keyword>
<protein>
    <recommendedName>
        <fullName evidence="9">CAAX prenyl protease</fullName>
        <ecNumber evidence="9">3.4.24.84</ecNumber>
    </recommendedName>
</protein>
<feature type="binding site" evidence="8">
    <location>
        <position position="328"/>
    </location>
    <ligand>
        <name>Zn(2+)</name>
        <dbReference type="ChEBI" id="CHEBI:29105"/>
        <note>catalytic</note>
    </ligand>
</feature>
<dbReference type="GO" id="GO:0005789">
    <property type="term" value="C:endoplasmic reticulum membrane"/>
    <property type="evidence" value="ECO:0007669"/>
    <property type="project" value="UniProtKB-SubCell"/>
</dbReference>
<dbReference type="Gene3D" id="3.30.2010.10">
    <property type="entry name" value="Metalloproteases ('zincins'), catalytic domain"/>
    <property type="match status" value="1"/>
</dbReference>
<evidence type="ECO:0000256" key="4">
    <source>
        <dbReference type="ARBA" id="ARBA00022833"/>
    </source>
</evidence>
<evidence type="ECO:0000256" key="6">
    <source>
        <dbReference type="ARBA" id="ARBA00044456"/>
    </source>
</evidence>
<dbReference type="GO" id="GO:0046872">
    <property type="term" value="F:metal ion binding"/>
    <property type="evidence" value="ECO:0007669"/>
    <property type="project" value="UniProtKB-UniRule"/>
</dbReference>
<keyword evidence="5 9" id="KW-0482">Metalloprotease</keyword>
<comment type="catalytic activity">
    <reaction evidence="6 9">
        <text>Hydrolyzes the peptide bond -P2-(S-farnesyl or geranylgeranyl)C-P1'-P2'-P3'-COOH where P1' and P2' are amino acids with aliphatic side chains and P3' is any C-terminal residue.</text>
        <dbReference type="EC" id="3.4.24.84"/>
    </reaction>
</comment>
<dbReference type="EC" id="3.4.24.84" evidence="9"/>
<feature type="region of interest" description="Disordered" evidence="10">
    <location>
        <begin position="284"/>
        <end position="312"/>
    </location>
</feature>
<evidence type="ECO:0000256" key="3">
    <source>
        <dbReference type="ARBA" id="ARBA00022801"/>
    </source>
</evidence>
<keyword evidence="3 9" id="KW-0378">Hydrolase</keyword>
<feature type="active site" evidence="7">
    <location>
        <position position="325"/>
    </location>
</feature>
<dbReference type="AlphaFoldDB" id="A0A6G1SBR6"/>
<reference evidence="13" key="1">
    <citation type="submission" date="2018-10" db="EMBL/GenBank/DDBJ databases">
        <title>Transcriptome assembly of Aceria tosichella (Wheat curl mite) Type 2.</title>
        <authorList>
            <person name="Scully E.D."/>
            <person name="Geib S.M."/>
            <person name="Palmer N.A."/>
            <person name="Gupta A.K."/>
            <person name="Sarath G."/>
            <person name="Tatineni S."/>
        </authorList>
    </citation>
    <scope>NUCLEOTIDE SEQUENCE</scope>
    <source>
        <strain evidence="13">LincolnNE</strain>
    </source>
</reference>
<comment type="similarity">
    <text evidence="9">Belongs to the peptidase M48A family.</text>
</comment>
<feature type="transmembrane region" description="Helical" evidence="9">
    <location>
        <begin position="185"/>
        <end position="204"/>
    </location>
</feature>
<proteinExistence type="inferred from homology"/>
<feature type="active site" description="Proton donor" evidence="7">
    <location>
        <position position="407"/>
    </location>
</feature>
<dbReference type="InterPro" id="IPR027057">
    <property type="entry name" value="CAXX_Prtase_1"/>
</dbReference>
<dbReference type="EMBL" id="GGYP01003173">
    <property type="protein sequence ID" value="MDE47944.1"/>
    <property type="molecule type" value="Transcribed_RNA"/>
</dbReference>
<keyword evidence="1 9" id="KW-0645">Protease</keyword>
<gene>
    <name evidence="13" type="primary">Zmpste24_0</name>
    <name evidence="13" type="ORF">g.5626</name>
</gene>
<evidence type="ECO:0000256" key="8">
    <source>
        <dbReference type="PIRSR" id="PIRSR627057-2"/>
    </source>
</evidence>
<keyword evidence="2 8" id="KW-0479">Metal-binding</keyword>
<feature type="domain" description="CAAX prenyl protease 1 N-terminal" evidence="12">
    <location>
        <begin position="26"/>
        <end position="214"/>
    </location>
</feature>
<dbReference type="Pfam" id="PF01435">
    <property type="entry name" value="Peptidase_M48"/>
    <property type="match status" value="1"/>
</dbReference>
<feature type="domain" description="Peptidase M48" evidence="11">
    <location>
        <begin position="218"/>
        <end position="459"/>
    </location>
</feature>
<comment type="function">
    <text evidence="9">Proteolytically removes the C-terminal three residues of farnesylated proteins.</text>
</comment>
<dbReference type="InterPro" id="IPR001915">
    <property type="entry name" value="Peptidase_M48"/>
</dbReference>
<evidence type="ECO:0000256" key="9">
    <source>
        <dbReference type="RuleBase" id="RU366005"/>
    </source>
</evidence>
<evidence type="ECO:0000256" key="1">
    <source>
        <dbReference type="ARBA" id="ARBA00022670"/>
    </source>
</evidence>
<dbReference type="PANTHER" id="PTHR10120">
    <property type="entry name" value="CAAX PRENYL PROTEASE 1"/>
    <property type="match status" value="1"/>
</dbReference>
<evidence type="ECO:0000256" key="10">
    <source>
        <dbReference type="SAM" id="MobiDB-lite"/>
    </source>
</evidence>
<feature type="transmembrane region" description="Helical" evidence="9">
    <location>
        <begin position="110"/>
        <end position="139"/>
    </location>
</feature>
<evidence type="ECO:0000259" key="11">
    <source>
        <dbReference type="Pfam" id="PF01435"/>
    </source>
</evidence>
<dbReference type="CDD" id="cd07343">
    <property type="entry name" value="M48A_Zmpste24p_like"/>
    <property type="match status" value="1"/>
</dbReference>
<keyword evidence="9" id="KW-1133">Transmembrane helix</keyword>
<feature type="binding site" evidence="8">
    <location>
        <position position="324"/>
    </location>
    <ligand>
        <name>Zn(2+)</name>
        <dbReference type="ChEBI" id="CHEBI:29105"/>
        <note>catalytic</note>
    </ligand>
</feature>
<evidence type="ECO:0000313" key="13">
    <source>
        <dbReference type="EMBL" id="MDE47944.1"/>
    </source>
</evidence>
<dbReference type="InterPro" id="IPR032456">
    <property type="entry name" value="Peptidase_M48_N"/>
</dbReference>
<evidence type="ECO:0000256" key="7">
    <source>
        <dbReference type="PIRSR" id="PIRSR627057-1"/>
    </source>
</evidence>
<keyword evidence="9" id="KW-0812">Transmembrane</keyword>
<feature type="transmembrane region" description="Helical" evidence="9">
    <location>
        <begin position="334"/>
        <end position="353"/>
    </location>
</feature>
<keyword evidence="9" id="KW-0256">Endoplasmic reticulum</keyword>
<organism evidence="13">
    <name type="scientific">Aceria tosichella</name>
    <name type="common">wheat curl mite</name>
    <dbReference type="NCBI Taxonomy" id="561515"/>
    <lineage>
        <taxon>Eukaryota</taxon>
        <taxon>Metazoa</taxon>
        <taxon>Ecdysozoa</taxon>
        <taxon>Arthropoda</taxon>
        <taxon>Chelicerata</taxon>
        <taxon>Arachnida</taxon>
        <taxon>Acari</taxon>
        <taxon>Acariformes</taxon>
        <taxon>Trombidiformes</taxon>
        <taxon>Prostigmata</taxon>
        <taxon>Eupodina</taxon>
        <taxon>Eriophyoidea</taxon>
        <taxon>Eriophyidae</taxon>
        <taxon>Eriophyinae</taxon>
        <taxon>Aceriini</taxon>
        <taxon>Aceria</taxon>
    </lineage>
</organism>
<evidence type="ECO:0000256" key="5">
    <source>
        <dbReference type="ARBA" id="ARBA00023049"/>
    </source>
</evidence>